<evidence type="ECO:0000313" key="1">
    <source>
        <dbReference type="EMBL" id="CAG8530231.1"/>
    </source>
</evidence>
<evidence type="ECO:0000313" key="2">
    <source>
        <dbReference type="Proteomes" id="UP000789366"/>
    </source>
</evidence>
<comment type="caution">
    <text evidence="1">The sequence shown here is derived from an EMBL/GenBank/DDBJ whole genome shotgun (WGS) entry which is preliminary data.</text>
</comment>
<dbReference type="EMBL" id="CAJVPW010003829">
    <property type="protein sequence ID" value="CAG8530231.1"/>
    <property type="molecule type" value="Genomic_DNA"/>
</dbReference>
<keyword evidence="2" id="KW-1185">Reference proteome</keyword>
<organism evidence="1 2">
    <name type="scientific">Cetraspora pellucida</name>
    <dbReference type="NCBI Taxonomy" id="1433469"/>
    <lineage>
        <taxon>Eukaryota</taxon>
        <taxon>Fungi</taxon>
        <taxon>Fungi incertae sedis</taxon>
        <taxon>Mucoromycota</taxon>
        <taxon>Glomeromycotina</taxon>
        <taxon>Glomeromycetes</taxon>
        <taxon>Diversisporales</taxon>
        <taxon>Gigasporaceae</taxon>
        <taxon>Cetraspora</taxon>
    </lineage>
</organism>
<sequence>MLEIKRIRIYNEINDKGQDCGSGREQGRNKRNLDVSAASTAASEKLSTKGPTRIPIVPDRSSHTTPLSSRTMLGPILSVI</sequence>
<gene>
    <name evidence="1" type="ORF">SPELUC_LOCUS4331</name>
</gene>
<dbReference type="Proteomes" id="UP000789366">
    <property type="component" value="Unassembled WGS sequence"/>
</dbReference>
<protein>
    <submittedName>
        <fullName evidence="1">7708_t:CDS:1</fullName>
    </submittedName>
</protein>
<accession>A0ACA9LL88</accession>
<reference evidence="1" key="1">
    <citation type="submission" date="2021-06" db="EMBL/GenBank/DDBJ databases">
        <authorList>
            <person name="Kallberg Y."/>
            <person name="Tangrot J."/>
            <person name="Rosling A."/>
        </authorList>
    </citation>
    <scope>NUCLEOTIDE SEQUENCE</scope>
    <source>
        <strain evidence="1">28 12/20/2015</strain>
    </source>
</reference>
<name>A0ACA9LL88_9GLOM</name>
<proteinExistence type="predicted"/>